<dbReference type="CDD" id="cd01949">
    <property type="entry name" value="GGDEF"/>
    <property type="match status" value="1"/>
</dbReference>
<dbReference type="Pfam" id="PF13188">
    <property type="entry name" value="PAS_8"/>
    <property type="match status" value="1"/>
</dbReference>
<dbReference type="OrthoDB" id="9812260at2"/>
<organism evidence="2 3">
    <name type="scientific">Martelella alba</name>
    <dbReference type="NCBI Taxonomy" id="2590451"/>
    <lineage>
        <taxon>Bacteria</taxon>
        <taxon>Pseudomonadati</taxon>
        <taxon>Pseudomonadota</taxon>
        <taxon>Alphaproteobacteria</taxon>
        <taxon>Hyphomicrobiales</taxon>
        <taxon>Aurantimonadaceae</taxon>
        <taxon>Martelella</taxon>
    </lineage>
</organism>
<proteinExistence type="predicted"/>
<evidence type="ECO:0000259" key="1">
    <source>
        <dbReference type="PROSITE" id="PS50887"/>
    </source>
</evidence>
<dbReference type="AlphaFoldDB" id="A0A506UD60"/>
<dbReference type="SUPFAM" id="SSF55073">
    <property type="entry name" value="Nucleotide cyclase"/>
    <property type="match status" value="1"/>
</dbReference>
<dbReference type="InterPro" id="IPR000014">
    <property type="entry name" value="PAS"/>
</dbReference>
<dbReference type="SUPFAM" id="SSF55785">
    <property type="entry name" value="PYP-like sensor domain (PAS domain)"/>
    <property type="match status" value="1"/>
</dbReference>
<accession>A0A506UD60</accession>
<dbReference type="SMART" id="SM00267">
    <property type="entry name" value="GGDEF"/>
    <property type="match status" value="1"/>
</dbReference>
<sequence length="316" mass="35540">MRELFERAQHGTHASQRDLHIILDALPIPISWAYTSSGEIQFVNLAFKQLFGYRDDSFKTVADWIENSYVKESDRKLTRQRWQDIWQPAGVGISEVLPIELDVRCADGSIVTVIHRGTLLHDIGIAIATFEDFTAQKRAEEALHRLSFEDPLTGAGNRRALQMQWEKETSARLGDQTLPLTVLMLDLDGFKAVNDSLGHDIGDSILIETARRIQQSLQANGALFRFGGDEFVVLLTGLVTAKEVEFQCTHIKQAISAPFKHVSDHIRLGMTIGISQWPEDGPNLSDVLKKADQALYSMKKTNKGGWQWHAQPQSNH</sequence>
<dbReference type="InterPro" id="IPR043128">
    <property type="entry name" value="Rev_trsase/Diguanyl_cyclase"/>
</dbReference>
<dbReference type="EMBL" id="VHLG01000008">
    <property type="protein sequence ID" value="TPW29677.1"/>
    <property type="molecule type" value="Genomic_DNA"/>
</dbReference>
<dbReference type="NCBIfam" id="TIGR00254">
    <property type="entry name" value="GGDEF"/>
    <property type="match status" value="1"/>
</dbReference>
<gene>
    <name evidence="2" type="ORF">FJU08_12730</name>
</gene>
<dbReference type="RefSeq" id="WP_141149401.1">
    <property type="nucleotide sequence ID" value="NZ_VHLG01000008.1"/>
</dbReference>
<dbReference type="InterPro" id="IPR029787">
    <property type="entry name" value="Nucleotide_cyclase"/>
</dbReference>
<dbReference type="NCBIfam" id="TIGR00229">
    <property type="entry name" value="sensory_box"/>
    <property type="match status" value="1"/>
</dbReference>
<comment type="caution">
    <text evidence="2">The sequence shown here is derived from an EMBL/GenBank/DDBJ whole genome shotgun (WGS) entry which is preliminary data.</text>
</comment>
<dbReference type="CDD" id="cd00130">
    <property type="entry name" value="PAS"/>
    <property type="match status" value="1"/>
</dbReference>
<dbReference type="PANTHER" id="PTHR44757:SF2">
    <property type="entry name" value="BIOFILM ARCHITECTURE MAINTENANCE PROTEIN MBAA"/>
    <property type="match status" value="1"/>
</dbReference>
<dbReference type="InterPro" id="IPR000160">
    <property type="entry name" value="GGDEF_dom"/>
</dbReference>
<name>A0A506UD60_9HYPH</name>
<dbReference type="InterPro" id="IPR052155">
    <property type="entry name" value="Biofilm_reg_signaling"/>
</dbReference>
<reference evidence="2 3" key="1">
    <citation type="submission" date="2019-06" db="EMBL/GenBank/DDBJ databases">
        <authorList>
            <person name="Li M."/>
        </authorList>
    </citation>
    <scope>NUCLEOTIDE SEQUENCE [LARGE SCALE GENOMIC DNA]</scope>
    <source>
        <strain evidence="2 3">BGMRC2036</strain>
    </source>
</reference>
<feature type="domain" description="GGDEF" evidence="1">
    <location>
        <begin position="178"/>
        <end position="311"/>
    </location>
</feature>
<dbReference type="PROSITE" id="PS50887">
    <property type="entry name" value="GGDEF"/>
    <property type="match status" value="1"/>
</dbReference>
<protein>
    <submittedName>
        <fullName evidence="2">Diguanylate cyclase</fullName>
    </submittedName>
</protein>
<evidence type="ECO:0000313" key="2">
    <source>
        <dbReference type="EMBL" id="TPW29677.1"/>
    </source>
</evidence>
<dbReference type="PANTHER" id="PTHR44757">
    <property type="entry name" value="DIGUANYLATE CYCLASE DGCP"/>
    <property type="match status" value="1"/>
</dbReference>
<evidence type="ECO:0000313" key="3">
    <source>
        <dbReference type="Proteomes" id="UP000318801"/>
    </source>
</evidence>
<dbReference type="Gene3D" id="3.30.70.270">
    <property type="match status" value="1"/>
</dbReference>
<dbReference type="Gene3D" id="3.30.450.20">
    <property type="entry name" value="PAS domain"/>
    <property type="match status" value="1"/>
</dbReference>
<dbReference type="Pfam" id="PF00990">
    <property type="entry name" value="GGDEF"/>
    <property type="match status" value="1"/>
</dbReference>
<dbReference type="Proteomes" id="UP000318801">
    <property type="component" value="Unassembled WGS sequence"/>
</dbReference>
<dbReference type="InterPro" id="IPR035965">
    <property type="entry name" value="PAS-like_dom_sf"/>
</dbReference>
<keyword evidence="3" id="KW-1185">Reference proteome</keyword>